<dbReference type="FunFam" id="1.20.1250.20:FF:000196">
    <property type="entry name" value="MFS toxin efflux pump (AflT)"/>
    <property type="match status" value="1"/>
</dbReference>
<feature type="domain" description="Major facilitator superfamily (MFS) profile" evidence="7">
    <location>
        <begin position="141"/>
        <end position="629"/>
    </location>
</feature>
<organism evidence="8 9">
    <name type="scientific">Cladophialophora carrionii</name>
    <dbReference type="NCBI Taxonomy" id="86049"/>
    <lineage>
        <taxon>Eukaryota</taxon>
        <taxon>Fungi</taxon>
        <taxon>Dikarya</taxon>
        <taxon>Ascomycota</taxon>
        <taxon>Pezizomycotina</taxon>
        <taxon>Eurotiomycetes</taxon>
        <taxon>Chaetothyriomycetidae</taxon>
        <taxon>Chaetothyriales</taxon>
        <taxon>Herpotrichiellaceae</taxon>
        <taxon>Cladophialophora</taxon>
    </lineage>
</organism>
<comment type="caution">
    <text evidence="8">The sequence shown here is derived from an EMBL/GenBank/DDBJ whole genome shotgun (WGS) entry which is preliminary data.</text>
</comment>
<feature type="transmembrane region" description="Helical" evidence="6">
    <location>
        <begin position="364"/>
        <end position="383"/>
    </location>
</feature>
<dbReference type="PANTHER" id="PTHR23501">
    <property type="entry name" value="MAJOR FACILITATOR SUPERFAMILY"/>
    <property type="match status" value="1"/>
</dbReference>
<dbReference type="PROSITE" id="PS50850">
    <property type="entry name" value="MFS"/>
    <property type="match status" value="1"/>
</dbReference>
<evidence type="ECO:0000256" key="4">
    <source>
        <dbReference type="ARBA" id="ARBA00023136"/>
    </source>
</evidence>
<dbReference type="PRINTS" id="PR01036">
    <property type="entry name" value="TCRTETB"/>
</dbReference>
<dbReference type="Pfam" id="PF07690">
    <property type="entry name" value="MFS_1"/>
    <property type="match status" value="1"/>
</dbReference>
<dbReference type="OrthoDB" id="10021397at2759"/>
<evidence type="ECO:0000256" key="3">
    <source>
        <dbReference type="ARBA" id="ARBA00022989"/>
    </source>
</evidence>
<dbReference type="CDD" id="cd17502">
    <property type="entry name" value="MFS_Azr1_MDR_like"/>
    <property type="match status" value="1"/>
</dbReference>
<feature type="transmembrane region" description="Helical" evidence="6">
    <location>
        <begin position="231"/>
        <end position="256"/>
    </location>
</feature>
<keyword evidence="3 6" id="KW-1133">Transmembrane helix</keyword>
<proteinExistence type="predicted"/>
<name>A0A1C1CUM0_9EURO</name>
<feature type="transmembrane region" description="Helical" evidence="6">
    <location>
        <begin position="531"/>
        <end position="555"/>
    </location>
</feature>
<dbReference type="InterPro" id="IPR036259">
    <property type="entry name" value="MFS_trans_sf"/>
</dbReference>
<feature type="transmembrane region" description="Helical" evidence="6">
    <location>
        <begin position="335"/>
        <end position="352"/>
    </location>
</feature>
<keyword evidence="2 6" id="KW-0812">Transmembrane</keyword>
<evidence type="ECO:0000313" key="9">
    <source>
        <dbReference type="Proteomes" id="UP000094526"/>
    </source>
</evidence>
<feature type="transmembrane region" description="Helical" evidence="6">
    <location>
        <begin position="205"/>
        <end position="225"/>
    </location>
</feature>
<reference evidence="9" key="1">
    <citation type="submission" date="2015-07" db="EMBL/GenBank/DDBJ databases">
        <authorList>
            <person name="Teixeira M.M."/>
            <person name="Souza R.C."/>
            <person name="Almeida L.G."/>
            <person name="Vicente V.A."/>
            <person name="de Hoog S."/>
            <person name="Bocca A.L."/>
            <person name="de Almeida S.R."/>
            <person name="Vasconcelos A.T."/>
            <person name="Felipe M.S."/>
        </authorList>
    </citation>
    <scope>NUCLEOTIDE SEQUENCE [LARGE SCALE GENOMIC DNA]</scope>
    <source>
        <strain evidence="9">KSF</strain>
    </source>
</reference>
<evidence type="ECO:0000256" key="5">
    <source>
        <dbReference type="SAM" id="MobiDB-lite"/>
    </source>
</evidence>
<dbReference type="VEuPathDB" id="FungiDB:G647_05957"/>
<feature type="transmembrane region" description="Helical" evidence="6">
    <location>
        <begin position="501"/>
        <end position="524"/>
    </location>
</feature>
<dbReference type="FunFam" id="1.20.1720.10:FF:000012">
    <property type="entry name" value="MFS toxin efflux pump (AflT)"/>
    <property type="match status" value="1"/>
</dbReference>
<dbReference type="Gene3D" id="1.20.1250.20">
    <property type="entry name" value="MFS general substrate transporter like domains"/>
    <property type="match status" value="1"/>
</dbReference>
<feature type="transmembrane region" description="Helical" evidence="6">
    <location>
        <begin position="263"/>
        <end position="282"/>
    </location>
</feature>
<feature type="region of interest" description="Disordered" evidence="5">
    <location>
        <begin position="1"/>
        <end position="67"/>
    </location>
</feature>
<feature type="transmembrane region" description="Helical" evidence="6">
    <location>
        <begin position="294"/>
        <end position="314"/>
    </location>
</feature>
<evidence type="ECO:0000313" key="8">
    <source>
        <dbReference type="EMBL" id="OCT52199.1"/>
    </source>
</evidence>
<dbReference type="Gene3D" id="1.20.1720.10">
    <property type="entry name" value="Multidrug resistance protein D"/>
    <property type="match status" value="1"/>
</dbReference>
<dbReference type="AlphaFoldDB" id="A0A1C1CUM0"/>
<feature type="transmembrane region" description="Helical" evidence="6">
    <location>
        <begin position="445"/>
        <end position="464"/>
    </location>
</feature>
<feature type="region of interest" description="Disordered" evidence="5">
    <location>
        <begin position="87"/>
        <end position="130"/>
    </location>
</feature>
<dbReference type="SUPFAM" id="SSF103473">
    <property type="entry name" value="MFS general substrate transporter"/>
    <property type="match status" value="1"/>
</dbReference>
<gene>
    <name evidence="8" type="primary">TOXA</name>
    <name evidence="8" type="ORF">CLCR_08161</name>
</gene>
<dbReference type="Proteomes" id="UP000094526">
    <property type="component" value="Unassembled WGS sequence"/>
</dbReference>
<dbReference type="InterPro" id="IPR011701">
    <property type="entry name" value="MFS"/>
</dbReference>
<dbReference type="GO" id="GO:0022857">
    <property type="term" value="F:transmembrane transporter activity"/>
    <property type="evidence" value="ECO:0007669"/>
    <property type="project" value="InterPro"/>
</dbReference>
<protein>
    <submittedName>
        <fullName evidence="8">Putative HC-toxin efflux carrier TOXA</fullName>
    </submittedName>
</protein>
<comment type="subcellular location">
    <subcellularLocation>
        <location evidence="1">Membrane</location>
        <topology evidence="1">Multi-pass membrane protein</topology>
    </subcellularLocation>
</comment>
<feature type="transmembrane region" description="Helical" evidence="6">
    <location>
        <begin position="607"/>
        <end position="626"/>
    </location>
</feature>
<dbReference type="eggNOG" id="KOG0254">
    <property type="taxonomic scope" value="Eukaryota"/>
</dbReference>
<evidence type="ECO:0000256" key="1">
    <source>
        <dbReference type="ARBA" id="ARBA00004141"/>
    </source>
</evidence>
<dbReference type="InterPro" id="IPR020846">
    <property type="entry name" value="MFS_dom"/>
</dbReference>
<dbReference type="EMBL" id="LGRB01000009">
    <property type="protein sequence ID" value="OCT52199.1"/>
    <property type="molecule type" value="Genomic_DNA"/>
</dbReference>
<evidence type="ECO:0000256" key="6">
    <source>
        <dbReference type="SAM" id="Phobius"/>
    </source>
</evidence>
<accession>A0A1C1CUM0</accession>
<evidence type="ECO:0000259" key="7">
    <source>
        <dbReference type="PROSITE" id="PS50850"/>
    </source>
</evidence>
<feature type="transmembrane region" description="Helical" evidence="6">
    <location>
        <begin position="471"/>
        <end position="489"/>
    </location>
</feature>
<dbReference type="PANTHER" id="PTHR23501:SF198">
    <property type="entry name" value="AZOLE RESISTANCE PROTEIN 1-RELATED"/>
    <property type="match status" value="1"/>
</dbReference>
<evidence type="ECO:0000256" key="2">
    <source>
        <dbReference type="ARBA" id="ARBA00022692"/>
    </source>
</evidence>
<keyword evidence="9" id="KW-1185">Reference proteome</keyword>
<sequence length="640" mass="68501">MRLPWAKVVEAKKSIPASESGMHDRDGDGGPTRHSSEHPLSSGTYEREKRTPPGEAEAKDYGNSPVQSRCNLATAVPLEDSSAVAPAAAAAAEVRNAEEKHPAGNHDEDLTRRASMSASSAGEPGEDDESRYATGLPLHLLTLGLTLSTFVIALDNTIIATAIPRITTVFNSLDDVGWYGSSYLLTTTSLQPSFGKIYTYFNVKWTYMIALVIFELGSVLCAAAVNSTMLIVGRAVAGVGAAAMFSGGMTIVGYSVPLRKRPIYIGLLSSMFGVASVVGPILGGALTDRVSWRWCFYINLPIGAIAITAVFFFFKNPIRAHSSLTTKQKIGQIDLLGAFFLICAIVCLLLALQWGGTTYPWSNSQVWGCLLGFGLLIITFTGIQFWKGDMATLPPRILLRQRTVFVCAFFSAFLAMALYTHIYYLPFYFQAVKGTTAEQSGIRTIPYLVSITISSIVVGGSITTLGPYVPFTWVGSAIFAVGSGLLYSLKVHSSAGSWIGYQILAGVGAGACVQIPFIAVQVVLSKKDMPVGNAVAIFFNSLGGAISISIAQNIFSNTLIEEIPKYTSGVNPWTIVMAGATHIREVTPPAQLQGVLYAYNIAVTHSYILSIACSSIAFLFSLGFEWKSVKGKKLEMGGAA</sequence>
<keyword evidence="4 6" id="KW-0472">Membrane</keyword>
<feature type="compositionally biased region" description="Basic and acidic residues" evidence="5">
    <location>
        <begin position="45"/>
        <end position="60"/>
    </location>
</feature>
<feature type="compositionally biased region" description="Basic and acidic residues" evidence="5">
    <location>
        <begin position="95"/>
        <end position="112"/>
    </location>
</feature>
<dbReference type="GO" id="GO:0005886">
    <property type="term" value="C:plasma membrane"/>
    <property type="evidence" value="ECO:0007669"/>
    <property type="project" value="TreeGrafter"/>
</dbReference>
<feature type="transmembrane region" description="Helical" evidence="6">
    <location>
        <begin position="404"/>
        <end position="425"/>
    </location>
</feature>
<dbReference type="VEuPathDB" id="FungiDB:CLCR_08161"/>